<dbReference type="STRING" id="4536.A0A0E0FLY5"/>
<dbReference type="InterPro" id="IPR029033">
    <property type="entry name" value="His_PPase_superfam"/>
</dbReference>
<evidence type="ECO:0000313" key="11">
    <source>
        <dbReference type="EnsemblPlants" id="ONIVA01G18840.2"/>
    </source>
</evidence>
<evidence type="ECO:0000256" key="8">
    <source>
        <dbReference type="ARBA" id="ARBA00066640"/>
    </source>
</evidence>
<dbReference type="Gramene" id="ONIVA01G18840.2">
    <property type="protein sequence ID" value="ONIVA01G18840.2"/>
    <property type="gene ID" value="ONIVA01G18840"/>
</dbReference>
<feature type="binding site" evidence="10">
    <location>
        <position position="111"/>
    </location>
    <ligand>
        <name>substrate</name>
    </ligand>
</feature>
<evidence type="ECO:0000256" key="6">
    <source>
        <dbReference type="ARBA" id="ARBA00038362"/>
    </source>
</evidence>
<comment type="catalytic activity">
    <reaction evidence="7">
        <text>2-carboxy-D-arabinitol 1-phosphate + H2O = 2-carboxy-D-arabinitol + phosphate</text>
        <dbReference type="Rhea" id="RHEA:17837"/>
        <dbReference type="ChEBI" id="CHEBI:15377"/>
        <dbReference type="ChEBI" id="CHEBI:43474"/>
        <dbReference type="ChEBI" id="CHEBI:58008"/>
        <dbReference type="ChEBI" id="CHEBI:58185"/>
        <dbReference type="EC" id="3.1.3.63"/>
    </reaction>
</comment>
<feature type="binding site" evidence="10">
    <location>
        <begin position="60"/>
        <end position="67"/>
    </location>
    <ligand>
        <name>substrate</name>
    </ligand>
</feature>
<comment type="subcellular location">
    <subcellularLocation>
        <location evidence="1">Plastid</location>
        <location evidence="1">Chloroplast stroma</location>
    </subcellularLocation>
</comment>
<dbReference type="EC" id="3.1.3.63" evidence="8"/>
<keyword evidence="5" id="KW-0809">Transit peptide</keyword>
<keyword evidence="12" id="KW-1185">Reference proteome</keyword>
<dbReference type="CDD" id="cd07067">
    <property type="entry name" value="HP_PGM_like"/>
    <property type="match status" value="2"/>
</dbReference>
<sequence length="601" mass="65168">MLLLAPSPAAAAAAARRRKVGGSALRVRCSSVRELERSPNPRPGERLPPLREAKRVVLVRHGQSTWNAEGRIQGSSDISVLTPKGESQAETSRLMLLSDSFDACFTSPLARSRRTAEIIWADRDDDLIPDSDLREIDLYSFQGLLKNEGKERYGVIYRQWQKNAANFSIDGHYPVRELWDRAQNCWERILAHEGKSVLVVAHNAVNQALVASSLGLGTEYFRILLQSNCGASVLDFTPQAGGGPPAVCLNRLNQTPNSPVASGSSAGRKTSKRIILACQGATQNSAEIGVSGMGYAPLNMLGIIQSQKTAELLLDQKVNGILCSPQVAAFDTATTICEVQEAADCLGADCVPRYVEMKKLLELEIDDAFQTKQKSFGEIAQSGWLGSMEYKTLEGLWNQSKAAWQALLNELQDDTSERILVVVGHPGINLALICRCLDLTMDYMSSFHLDDGSISVIDFPDGPKGRVSSSPAQPAGCLPREHVAFASSILSPRSLASSMLIPAAAVSLIQCATFGLLAAAGTIAVLSAARVRHWVIESMIRAEAVSVNEITIASTAQTYMIKGRPWLSLCHKKTGLIRLLLQSRAASVQTIFHGQRAWYAA</sequence>
<keyword evidence="4" id="KW-0378">Hydrolase</keyword>
<name>A0A0E0FLY5_ORYNI</name>
<evidence type="ECO:0000256" key="5">
    <source>
        <dbReference type="ARBA" id="ARBA00022946"/>
    </source>
</evidence>
<dbReference type="AlphaFoldDB" id="A0A0E0FLY5"/>
<dbReference type="Gene3D" id="3.40.50.1240">
    <property type="entry name" value="Phosphoglycerate mutase-like"/>
    <property type="match status" value="2"/>
</dbReference>
<keyword evidence="3" id="KW-0934">Plastid</keyword>
<keyword evidence="2" id="KW-0150">Chloroplast</keyword>
<protein>
    <recommendedName>
        <fullName evidence="8">2-carboxy-D-arabinitol-1-phosphatase</fullName>
        <ecNumber evidence="8">3.1.3.63</ecNumber>
    </recommendedName>
</protein>
<dbReference type="InterPro" id="IPR013078">
    <property type="entry name" value="His_Pase_superF_clade-1"/>
</dbReference>
<dbReference type="EnsemblPlants" id="ONIVA01G18840.2">
    <property type="protein sequence ID" value="ONIVA01G18840.2"/>
    <property type="gene ID" value="ONIVA01G18840"/>
</dbReference>
<organism evidence="11">
    <name type="scientific">Oryza nivara</name>
    <name type="common">Indian wild rice</name>
    <name type="synonym">Oryza sativa f. spontanea</name>
    <dbReference type="NCBI Taxonomy" id="4536"/>
    <lineage>
        <taxon>Eukaryota</taxon>
        <taxon>Viridiplantae</taxon>
        <taxon>Streptophyta</taxon>
        <taxon>Embryophyta</taxon>
        <taxon>Tracheophyta</taxon>
        <taxon>Spermatophyta</taxon>
        <taxon>Magnoliopsida</taxon>
        <taxon>Liliopsida</taxon>
        <taxon>Poales</taxon>
        <taxon>Poaceae</taxon>
        <taxon>BOP clade</taxon>
        <taxon>Oryzoideae</taxon>
        <taxon>Oryzeae</taxon>
        <taxon>Oryzinae</taxon>
        <taxon>Oryza</taxon>
    </lineage>
</organism>
<evidence type="ECO:0000256" key="9">
    <source>
        <dbReference type="PIRSR" id="PIRSR613078-1"/>
    </source>
</evidence>
<dbReference type="Proteomes" id="UP000006591">
    <property type="component" value="Chromosome 1"/>
</dbReference>
<dbReference type="PANTHER" id="PTHR48100">
    <property type="entry name" value="BROAD-SPECIFICITY PHOSPHATASE YOR283W-RELATED"/>
    <property type="match status" value="1"/>
</dbReference>
<dbReference type="GO" id="GO:0009570">
    <property type="term" value="C:chloroplast stroma"/>
    <property type="evidence" value="ECO:0007669"/>
    <property type="project" value="UniProtKB-SubCell"/>
</dbReference>
<evidence type="ECO:0000256" key="7">
    <source>
        <dbReference type="ARBA" id="ARBA00052441"/>
    </source>
</evidence>
<dbReference type="SUPFAM" id="SSF53254">
    <property type="entry name" value="Phosphoglycerate mutase-like"/>
    <property type="match status" value="2"/>
</dbReference>
<dbReference type="SMART" id="SM00855">
    <property type="entry name" value="PGAM"/>
    <property type="match status" value="2"/>
</dbReference>
<accession>A0A0E0FLY5</accession>
<evidence type="ECO:0000256" key="2">
    <source>
        <dbReference type="ARBA" id="ARBA00022528"/>
    </source>
</evidence>
<feature type="active site" description="Tele-phosphohistidine intermediate" evidence="9">
    <location>
        <position position="61"/>
    </location>
</feature>
<evidence type="ECO:0000256" key="4">
    <source>
        <dbReference type="ARBA" id="ARBA00022801"/>
    </source>
</evidence>
<proteinExistence type="inferred from homology"/>
<evidence type="ECO:0000256" key="1">
    <source>
        <dbReference type="ARBA" id="ARBA00004470"/>
    </source>
</evidence>
<dbReference type="FunFam" id="3.40.50.1240:FF:000018">
    <property type="entry name" value="Phosphoglycerate mutase"/>
    <property type="match status" value="1"/>
</dbReference>
<dbReference type="InterPro" id="IPR001345">
    <property type="entry name" value="PG/BPGM_mutase_AS"/>
</dbReference>
<feature type="active site" description="Proton donor/acceptor" evidence="9">
    <location>
        <position position="135"/>
    </location>
</feature>
<evidence type="ECO:0000256" key="3">
    <source>
        <dbReference type="ARBA" id="ARBA00022640"/>
    </source>
</evidence>
<dbReference type="InterPro" id="IPR050275">
    <property type="entry name" value="PGM_Phosphatase"/>
</dbReference>
<evidence type="ECO:0000256" key="10">
    <source>
        <dbReference type="PIRSR" id="PIRSR613078-2"/>
    </source>
</evidence>
<feature type="binding site" evidence="10">
    <location>
        <position position="146"/>
    </location>
    <ligand>
        <name>substrate</name>
    </ligand>
</feature>
<dbReference type="FunFam" id="3.40.50.1240:FF:000028">
    <property type="entry name" value="Putative 2-carboxy-D-arabinitol-1-phosphatase"/>
    <property type="match status" value="1"/>
</dbReference>
<dbReference type="PANTHER" id="PTHR48100:SF10">
    <property type="entry name" value="2-CARBOXY-D-ARABINITOL-1-PHOSPHATASE-RELATED"/>
    <property type="match status" value="1"/>
</dbReference>
<dbReference type="Pfam" id="PF00300">
    <property type="entry name" value="His_Phos_1"/>
    <property type="match status" value="2"/>
</dbReference>
<comment type="similarity">
    <text evidence="6">Belongs to the phosphoglycerate mutase family.</text>
</comment>
<dbReference type="GO" id="GO:0047538">
    <property type="term" value="F:2-carboxy-D-arabinitol-1-phosphatase activity"/>
    <property type="evidence" value="ECO:0007669"/>
    <property type="project" value="UniProtKB-EC"/>
</dbReference>
<reference evidence="11" key="2">
    <citation type="submission" date="2018-04" db="EMBL/GenBank/DDBJ databases">
        <title>OnivRS2 (Oryza nivara Reference Sequence Version 2).</title>
        <authorList>
            <person name="Zhang J."/>
            <person name="Kudrna D."/>
            <person name="Lee S."/>
            <person name="Talag J."/>
            <person name="Rajasekar S."/>
            <person name="Welchert J."/>
            <person name="Hsing Y.-I."/>
            <person name="Wing R.A."/>
        </authorList>
    </citation>
    <scope>NUCLEOTIDE SEQUENCE [LARGE SCALE GENOMIC DNA]</scope>
</reference>
<evidence type="ECO:0000313" key="12">
    <source>
        <dbReference type="Proteomes" id="UP000006591"/>
    </source>
</evidence>
<dbReference type="PROSITE" id="PS00175">
    <property type="entry name" value="PG_MUTASE"/>
    <property type="match status" value="1"/>
</dbReference>
<dbReference type="eggNOG" id="KOG0235">
    <property type="taxonomic scope" value="Eukaryota"/>
</dbReference>
<reference evidence="11" key="1">
    <citation type="submission" date="2015-04" db="UniProtKB">
        <authorList>
            <consortium name="EnsemblPlants"/>
        </authorList>
    </citation>
    <scope>IDENTIFICATION</scope>
    <source>
        <strain evidence="11">SL10</strain>
    </source>
</reference>